<proteinExistence type="predicted"/>
<accession>A0A7S3DJU0</accession>
<name>A0A7S3DJU0_9EUKA</name>
<sequence length="183" mass="20674">MGTVVSSRVENGLAYDPTLLGSSRSTKVEEVCNNATEAESEAKKILRRNIGEGKEKLVTTAEYETGEEELRKKGKAELILLVLTLEKDVRLQRAKFEDARVLAKGIQGRKEELEAELEGLRREFKEFRVGEIQEREIARADYEQKIETLEVQVNDLKAAKRQWEWEKETKGGIVHSGGCGLVL</sequence>
<evidence type="ECO:0000256" key="1">
    <source>
        <dbReference type="SAM" id="Coils"/>
    </source>
</evidence>
<protein>
    <submittedName>
        <fullName evidence="3">Uncharacterized protein</fullName>
    </submittedName>
</protein>
<evidence type="ECO:0000313" key="2">
    <source>
        <dbReference type="EMBL" id="CAE0259950.1"/>
    </source>
</evidence>
<gene>
    <name evidence="2" type="ORF">PBIL07802_LOCUS22226</name>
    <name evidence="3" type="ORF">PBIL07802_LOCUS22227</name>
</gene>
<keyword evidence="1" id="KW-0175">Coiled coil</keyword>
<organism evidence="3">
    <name type="scientific">Palpitomonas bilix</name>
    <dbReference type="NCBI Taxonomy" id="652834"/>
    <lineage>
        <taxon>Eukaryota</taxon>
        <taxon>Eukaryota incertae sedis</taxon>
    </lineage>
</organism>
<dbReference type="EMBL" id="HBIB01034201">
    <property type="protein sequence ID" value="CAE0259950.1"/>
    <property type="molecule type" value="Transcribed_RNA"/>
</dbReference>
<reference evidence="3" key="1">
    <citation type="submission" date="2021-01" db="EMBL/GenBank/DDBJ databases">
        <authorList>
            <person name="Corre E."/>
            <person name="Pelletier E."/>
            <person name="Niang G."/>
            <person name="Scheremetjew M."/>
            <person name="Finn R."/>
            <person name="Kale V."/>
            <person name="Holt S."/>
            <person name="Cochrane G."/>
            <person name="Meng A."/>
            <person name="Brown T."/>
            <person name="Cohen L."/>
        </authorList>
    </citation>
    <scope>NUCLEOTIDE SEQUENCE</scope>
    <source>
        <strain evidence="3">NIES-2562</strain>
    </source>
</reference>
<evidence type="ECO:0000313" key="3">
    <source>
        <dbReference type="EMBL" id="CAE0259951.1"/>
    </source>
</evidence>
<dbReference type="AlphaFoldDB" id="A0A7S3DJU0"/>
<dbReference type="EMBL" id="HBIB01034202">
    <property type="protein sequence ID" value="CAE0259951.1"/>
    <property type="molecule type" value="Transcribed_RNA"/>
</dbReference>
<feature type="coiled-coil region" evidence="1">
    <location>
        <begin position="96"/>
        <end position="166"/>
    </location>
</feature>